<dbReference type="EMBL" id="CP001050">
    <property type="protein sequence ID" value="ACF28765.1"/>
    <property type="molecule type" value="Genomic_DNA"/>
</dbReference>
<gene>
    <name evidence="1" type="ordered locus">NGK_0064</name>
</gene>
<evidence type="ECO:0000313" key="1">
    <source>
        <dbReference type="EMBL" id="ACF28765.1"/>
    </source>
</evidence>
<dbReference type="Proteomes" id="UP000002564">
    <property type="component" value="Chromosome"/>
</dbReference>
<protein>
    <submittedName>
        <fullName evidence="1">Uncharacterized protein</fullName>
    </submittedName>
</protein>
<dbReference type="KEGG" id="ngk:NGK_0064"/>
<organism evidence="1 2">
    <name type="scientific">Neisseria gonorrhoeae (strain NCCP11945)</name>
    <dbReference type="NCBI Taxonomy" id="521006"/>
    <lineage>
        <taxon>Bacteria</taxon>
        <taxon>Pseudomonadati</taxon>
        <taxon>Pseudomonadota</taxon>
        <taxon>Betaproteobacteria</taxon>
        <taxon>Neisseriales</taxon>
        <taxon>Neisseriaceae</taxon>
        <taxon>Neisseria</taxon>
    </lineage>
</organism>
<dbReference type="AlphaFoldDB" id="B4RNY6"/>
<sequence length="48" mass="5159">MKNNLNLQPLISGRLKKDARNINSGNFSGSLYCQADGTNAASVFSDNL</sequence>
<evidence type="ECO:0000313" key="2">
    <source>
        <dbReference type="Proteomes" id="UP000002564"/>
    </source>
</evidence>
<proteinExistence type="predicted"/>
<reference evidence="1 2" key="1">
    <citation type="journal article" date="2008" name="J. Bacteriol.">
        <title>Complete genome sequence of Neisseria gonorrhoeae NCCP11945.</title>
        <authorList>
            <person name="Chung G.T."/>
            <person name="Yoo J.S."/>
            <person name="Oh H.B."/>
            <person name="Lee Y.S."/>
            <person name="Cha S.H."/>
            <person name="Kim S.J."/>
            <person name="Yoo C.K."/>
        </authorList>
    </citation>
    <scope>NUCLEOTIDE SEQUENCE [LARGE SCALE GENOMIC DNA]</scope>
    <source>
        <strain evidence="1 2">NCCP11945</strain>
    </source>
</reference>
<accession>B4RNY6</accession>
<name>B4RNY6_NEIG2</name>
<dbReference type="HOGENOM" id="CLU_3313231_0_0_4"/>